<dbReference type="EMBL" id="QGKV02001556">
    <property type="protein sequence ID" value="KAF3517015.1"/>
    <property type="molecule type" value="Genomic_DNA"/>
</dbReference>
<evidence type="ECO:0000313" key="2">
    <source>
        <dbReference type="Proteomes" id="UP000266723"/>
    </source>
</evidence>
<comment type="caution">
    <text evidence="1">The sequence shown here is derived from an EMBL/GenBank/DDBJ whole genome shotgun (WGS) entry which is preliminary data.</text>
</comment>
<keyword evidence="2" id="KW-1185">Reference proteome</keyword>
<reference evidence="1 2" key="1">
    <citation type="journal article" date="2020" name="BMC Genomics">
        <title>Intraspecific diversification of the crop wild relative Brassica cretica Lam. using demographic model selection.</title>
        <authorList>
            <person name="Kioukis A."/>
            <person name="Michalopoulou V.A."/>
            <person name="Briers L."/>
            <person name="Pirintsos S."/>
            <person name="Studholme D.J."/>
            <person name="Pavlidis P."/>
            <person name="Sarris P.F."/>
        </authorList>
    </citation>
    <scope>NUCLEOTIDE SEQUENCE [LARGE SCALE GENOMIC DNA]</scope>
    <source>
        <strain evidence="2">cv. PFS-1207/04</strain>
    </source>
</reference>
<accession>A0ABQ7ASA8</accession>
<protein>
    <submittedName>
        <fullName evidence="1">Uncharacterized protein</fullName>
    </submittedName>
</protein>
<organism evidence="1 2">
    <name type="scientific">Brassica cretica</name>
    <name type="common">Mustard</name>
    <dbReference type="NCBI Taxonomy" id="69181"/>
    <lineage>
        <taxon>Eukaryota</taxon>
        <taxon>Viridiplantae</taxon>
        <taxon>Streptophyta</taxon>
        <taxon>Embryophyta</taxon>
        <taxon>Tracheophyta</taxon>
        <taxon>Spermatophyta</taxon>
        <taxon>Magnoliopsida</taxon>
        <taxon>eudicotyledons</taxon>
        <taxon>Gunneridae</taxon>
        <taxon>Pentapetalae</taxon>
        <taxon>rosids</taxon>
        <taxon>malvids</taxon>
        <taxon>Brassicales</taxon>
        <taxon>Brassicaceae</taxon>
        <taxon>Brassiceae</taxon>
        <taxon>Brassica</taxon>
    </lineage>
</organism>
<name>A0ABQ7ASA8_BRACR</name>
<proteinExistence type="predicted"/>
<sequence>MWSCVQCSWVVISSNMQGHERSFSTFLCFVGVTTSIKVFLHEKDPCLGCMANDHFRFPCRLIPCVRVRLGPEGTTILTPVRIEVVEGPTPRYTVTIPVEELEGWCTL</sequence>
<evidence type="ECO:0000313" key="1">
    <source>
        <dbReference type="EMBL" id="KAF3517015.1"/>
    </source>
</evidence>
<dbReference type="Proteomes" id="UP000266723">
    <property type="component" value="Unassembled WGS sequence"/>
</dbReference>
<gene>
    <name evidence="1" type="ORF">DY000_02061365</name>
</gene>